<dbReference type="PANTHER" id="PTHR35276">
    <property type="entry name" value="S-ADENOSYL-L-METHIONINE-DEPENDENT METHYLTRANSFERASES SUPERFAMILY PROTEIN"/>
    <property type="match status" value="1"/>
</dbReference>
<gene>
    <name evidence="1" type="ORF">ACFSOY_17755</name>
</gene>
<dbReference type="Pfam" id="PF06962">
    <property type="entry name" value="rRNA_methylase"/>
    <property type="match status" value="1"/>
</dbReference>
<name>A0ABW5A2J9_9BACL</name>
<organism evidence="1 2">
    <name type="scientific">Tumebacillus lipolyticus</name>
    <dbReference type="NCBI Taxonomy" id="1280370"/>
    <lineage>
        <taxon>Bacteria</taxon>
        <taxon>Bacillati</taxon>
        <taxon>Bacillota</taxon>
        <taxon>Bacilli</taxon>
        <taxon>Bacillales</taxon>
        <taxon>Alicyclobacillaceae</taxon>
        <taxon>Tumebacillus</taxon>
    </lineage>
</organism>
<protein>
    <submittedName>
        <fullName evidence="1">Class I SAM-dependent methyltransferase</fullName>
    </submittedName>
</protein>
<dbReference type="CDD" id="cd02440">
    <property type="entry name" value="AdoMet_MTases"/>
    <property type="match status" value="1"/>
</dbReference>
<keyword evidence="1" id="KW-0489">Methyltransferase</keyword>
<dbReference type="Proteomes" id="UP001597343">
    <property type="component" value="Unassembled WGS sequence"/>
</dbReference>
<keyword evidence="2" id="KW-1185">Reference proteome</keyword>
<dbReference type="InterPro" id="IPR010719">
    <property type="entry name" value="MnmM_MeTrfase"/>
</dbReference>
<comment type="caution">
    <text evidence="1">The sequence shown here is derived from an EMBL/GenBank/DDBJ whole genome shotgun (WGS) entry which is preliminary data.</text>
</comment>
<dbReference type="Gene3D" id="3.40.50.150">
    <property type="entry name" value="Vaccinia Virus protein VP39"/>
    <property type="match status" value="1"/>
</dbReference>
<sequence length="192" mass="20753">MVIAPLLRYARELLSIALSPGDVAVDATVGNGHDTLFLAERVGPTGRVIGFDVQEMALERARERLADAGVLERVELRQMSHALMSDGVPEDWRGRVKAVMFNLGYLPGGDRAVVTESASTLAALQAGLDLLAPGGVMTVMIYSGHQAGKAESSAVLAWAESLEQTKVHVLLHRFLNQKNDPPVLLALEKREF</sequence>
<dbReference type="SUPFAM" id="SSF53335">
    <property type="entry name" value="S-adenosyl-L-methionine-dependent methyltransferases"/>
    <property type="match status" value="1"/>
</dbReference>
<reference evidence="2" key="1">
    <citation type="journal article" date="2019" name="Int. J. Syst. Evol. Microbiol.">
        <title>The Global Catalogue of Microorganisms (GCM) 10K type strain sequencing project: providing services to taxonomists for standard genome sequencing and annotation.</title>
        <authorList>
            <consortium name="The Broad Institute Genomics Platform"/>
            <consortium name="The Broad Institute Genome Sequencing Center for Infectious Disease"/>
            <person name="Wu L."/>
            <person name="Ma J."/>
        </authorList>
    </citation>
    <scope>NUCLEOTIDE SEQUENCE [LARGE SCALE GENOMIC DNA]</scope>
    <source>
        <strain evidence="2">CGMCC 1.13574</strain>
    </source>
</reference>
<keyword evidence="1" id="KW-0808">Transferase</keyword>
<evidence type="ECO:0000313" key="2">
    <source>
        <dbReference type="Proteomes" id="UP001597343"/>
    </source>
</evidence>
<proteinExistence type="predicted"/>
<dbReference type="GO" id="GO:0032259">
    <property type="term" value="P:methylation"/>
    <property type="evidence" value="ECO:0007669"/>
    <property type="project" value="UniProtKB-KW"/>
</dbReference>
<evidence type="ECO:0000313" key="1">
    <source>
        <dbReference type="EMBL" id="MFD2171811.1"/>
    </source>
</evidence>
<dbReference type="EMBL" id="JBHUIO010000011">
    <property type="protein sequence ID" value="MFD2171811.1"/>
    <property type="molecule type" value="Genomic_DNA"/>
</dbReference>
<dbReference type="GO" id="GO:0008168">
    <property type="term" value="F:methyltransferase activity"/>
    <property type="evidence" value="ECO:0007669"/>
    <property type="project" value="UniProtKB-KW"/>
</dbReference>
<dbReference type="RefSeq" id="WP_386048932.1">
    <property type="nucleotide sequence ID" value="NZ_JBHUIO010000011.1"/>
</dbReference>
<dbReference type="PANTHER" id="PTHR35276:SF1">
    <property type="entry name" value="TRNA (MNM(5)S(2)U34)-METHYLTRANSFERASE, CHLOROPLASTIC"/>
    <property type="match status" value="1"/>
</dbReference>
<accession>A0ABW5A2J9</accession>
<dbReference type="InterPro" id="IPR029063">
    <property type="entry name" value="SAM-dependent_MTases_sf"/>
</dbReference>